<keyword evidence="10" id="KW-1185">Reference proteome</keyword>
<dbReference type="RefSeq" id="WP_142891695.1">
    <property type="nucleotide sequence ID" value="NZ_ML660160.1"/>
</dbReference>
<proteinExistence type="inferred from homology"/>
<keyword evidence="6" id="KW-0594">Phospholipid biosynthesis</keyword>
<dbReference type="PANTHER" id="PTHR12586">
    <property type="entry name" value="CDP-DIACYLGLYCEROL--SERINE O-PHOSPHATIDYLTRANSFERASE"/>
    <property type="match status" value="1"/>
</dbReference>
<dbReference type="SMART" id="SM00155">
    <property type="entry name" value="PLDc"/>
    <property type="match status" value="2"/>
</dbReference>
<evidence type="ECO:0000256" key="1">
    <source>
        <dbReference type="ARBA" id="ARBA00010682"/>
    </source>
</evidence>
<dbReference type="OrthoDB" id="8543662at2"/>
<dbReference type="GO" id="GO:0032049">
    <property type="term" value="P:cardiolipin biosynthetic process"/>
    <property type="evidence" value="ECO:0007669"/>
    <property type="project" value="InterPro"/>
</dbReference>
<dbReference type="AlphaFoldDB" id="A0A545UJI8"/>
<comment type="similarity">
    <text evidence="1">Belongs to the CDP-alcohol phosphatidyltransferase class-II family.</text>
</comment>
<dbReference type="PIRSF" id="PIRSF000850">
    <property type="entry name" value="Phospholipase_D_PSS"/>
    <property type="match status" value="1"/>
</dbReference>
<reference evidence="9 10" key="1">
    <citation type="submission" date="2019-07" db="EMBL/GenBank/DDBJ databases">
        <title>Draft genome for Aliikangiella sp. M105.</title>
        <authorList>
            <person name="Wang G."/>
        </authorList>
    </citation>
    <scope>NUCLEOTIDE SEQUENCE [LARGE SCALE GENOMIC DNA]</scope>
    <source>
        <strain evidence="9 10">M105</strain>
    </source>
</reference>
<dbReference type="GO" id="GO:0005829">
    <property type="term" value="C:cytosol"/>
    <property type="evidence" value="ECO:0007669"/>
    <property type="project" value="TreeGrafter"/>
</dbReference>
<dbReference type="EMBL" id="VIKS01000001">
    <property type="protein sequence ID" value="TQV89631.1"/>
    <property type="molecule type" value="Genomic_DNA"/>
</dbReference>
<feature type="domain" description="PLD phosphodiesterase" evidence="8">
    <location>
        <begin position="129"/>
        <end position="155"/>
    </location>
</feature>
<dbReference type="InterPro" id="IPR016270">
    <property type="entry name" value="PGS1"/>
</dbReference>
<evidence type="ECO:0000256" key="3">
    <source>
        <dbReference type="ARBA" id="ARBA00022679"/>
    </source>
</evidence>
<keyword evidence="5" id="KW-0443">Lipid metabolism</keyword>
<feature type="domain" description="PLD phosphodiesterase" evidence="8">
    <location>
        <begin position="352"/>
        <end position="379"/>
    </location>
</feature>
<dbReference type="Pfam" id="PF13091">
    <property type="entry name" value="PLDc_2"/>
    <property type="match status" value="2"/>
</dbReference>
<dbReference type="InterPro" id="IPR025202">
    <property type="entry name" value="PLD-like_dom"/>
</dbReference>
<dbReference type="PANTHER" id="PTHR12586:SF1">
    <property type="entry name" value="CDP-DIACYLGLYCEROL--GLYCEROL-3-PHOSPHATE 3-PHOSPHATIDYLTRANSFERASE, MITOCHONDRIAL"/>
    <property type="match status" value="1"/>
</dbReference>
<keyword evidence="2" id="KW-0444">Lipid biosynthesis</keyword>
<dbReference type="InterPro" id="IPR001736">
    <property type="entry name" value="PLipase_D/transphosphatidylase"/>
</dbReference>
<dbReference type="Proteomes" id="UP000315439">
    <property type="component" value="Unassembled WGS sequence"/>
</dbReference>
<evidence type="ECO:0000256" key="4">
    <source>
        <dbReference type="ARBA" id="ARBA00022737"/>
    </source>
</evidence>
<dbReference type="SUPFAM" id="SSF56024">
    <property type="entry name" value="Phospholipase D/nuclease"/>
    <property type="match status" value="2"/>
</dbReference>
<dbReference type="GO" id="GO:0008444">
    <property type="term" value="F:CDP-diacylglycerol-glycerol-3-phosphate 3-phosphatidyltransferase activity"/>
    <property type="evidence" value="ECO:0007669"/>
    <property type="project" value="InterPro"/>
</dbReference>
<dbReference type="GO" id="GO:0003882">
    <property type="term" value="F:CDP-diacylglycerol-serine O-phosphatidyltransferase activity"/>
    <property type="evidence" value="ECO:0007669"/>
    <property type="project" value="UniProtKB-EC"/>
</dbReference>
<evidence type="ECO:0000256" key="6">
    <source>
        <dbReference type="ARBA" id="ARBA00023209"/>
    </source>
</evidence>
<dbReference type="CDD" id="cd09136">
    <property type="entry name" value="PLDc_PSS_G_neg_2"/>
    <property type="match status" value="1"/>
</dbReference>
<dbReference type="NCBIfam" id="NF006946">
    <property type="entry name" value="PRK09428.1"/>
    <property type="match status" value="1"/>
</dbReference>
<dbReference type="EC" id="2.7.8.8" evidence="9"/>
<sequence>MQFPGKGASFINTLSSISTEAENISIIETTLQFREKLLGLIKDAQQRIYMTALYLQDDASGQEVLSAIYEAKQANPKLDVKIFVDFSRAQRGLMGQPESIGNVRLYREYAGKFEHQIDILGVPVKSKEMLGVLHLKGFVFDDTLLYSGASLNDIYLQQNSRYRYDRYHVIKDKKLTDSMVSFMQRYLATSSAVKSLTEPTALSKKQLKPLIRQFKKSLRVGNYQFTPDLNPLEKEDVAITPLLGFGGRRNPLNMTIYDMVKNTRDKIIIFTPYFNFPNKVSKAIRRILKNGKKVNIVVGDKVANDFYIPEDQAFNRIGIVPYIYETNLRKFVKRNQKFVDTGLLNIHLWLHDDNSFHLKGMSCDDSCHLITGHNINPRAWSLDLENGILIQDPNQQLKEKFQHEYQQILTHTNRIDHFEQIQTINDYPDAACKLMKNVKRAKLDSILNRLL</sequence>
<evidence type="ECO:0000313" key="10">
    <source>
        <dbReference type="Proteomes" id="UP000315439"/>
    </source>
</evidence>
<evidence type="ECO:0000256" key="2">
    <source>
        <dbReference type="ARBA" id="ARBA00022516"/>
    </source>
</evidence>
<keyword evidence="7" id="KW-1208">Phospholipid metabolism</keyword>
<keyword evidence="4" id="KW-0677">Repeat</keyword>
<accession>A0A545UJI8</accession>
<evidence type="ECO:0000256" key="5">
    <source>
        <dbReference type="ARBA" id="ARBA00023098"/>
    </source>
</evidence>
<comment type="caution">
    <text evidence="9">The sequence shown here is derived from an EMBL/GenBank/DDBJ whole genome shotgun (WGS) entry which is preliminary data.</text>
</comment>
<protein>
    <submittedName>
        <fullName evidence="9">CDP-diacylglycerol--serine O-phosphatidyltransferase</fullName>
        <ecNumber evidence="9">2.7.8.8</ecNumber>
    </submittedName>
</protein>
<dbReference type="Gene3D" id="3.30.870.10">
    <property type="entry name" value="Endonuclease Chain A"/>
    <property type="match status" value="2"/>
</dbReference>
<evidence type="ECO:0000256" key="7">
    <source>
        <dbReference type="ARBA" id="ARBA00023264"/>
    </source>
</evidence>
<gene>
    <name evidence="9" type="primary">pssA</name>
    <name evidence="9" type="ORF">FLL46_01750</name>
</gene>
<name>A0A545UJI8_9GAMM</name>
<evidence type="ECO:0000313" key="9">
    <source>
        <dbReference type="EMBL" id="TQV89631.1"/>
    </source>
</evidence>
<organism evidence="9 10">
    <name type="scientific">Aliikangiella coralliicola</name>
    <dbReference type="NCBI Taxonomy" id="2592383"/>
    <lineage>
        <taxon>Bacteria</taxon>
        <taxon>Pseudomonadati</taxon>
        <taxon>Pseudomonadota</taxon>
        <taxon>Gammaproteobacteria</taxon>
        <taxon>Oceanospirillales</taxon>
        <taxon>Pleioneaceae</taxon>
        <taxon>Aliikangiella</taxon>
    </lineage>
</organism>
<evidence type="ECO:0000259" key="8">
    <source>
        <dbReference type="SMART" id="SM00155"/>
    </source>
</evidence>
<keyword evidence="3 9" id="KW-0808">Transferase</keyword>